<proteinExistence type="predicted"/>
<dbReference type="KEGG" id="afr:AFE_2293"/>
<evidence type="ECO:0008006" key="3">
    <source>
        <dbReference type="Google" id="ProtNLM"/>
    </source>
</evidence>
<evidence type="ECO:0000313" key="2">
    <source>
        <dbReference type="Proteomes" id="UP000001362"/>
    </source>
</evidence>
<gene>
    <name evidence="1" type="ordered locus">AFE_2293</name>
</gene>
<dbReference type="EMBL" id="CP001219">
    <property type="protein sequence ID" value="ACK79395.1"/>
    <property type="molecule type" value="Genomic_DNA"/>
</dbReference>
<evidence type="ECO:0000313" key="1">
    <source>
        <dbReference type="EMBL" id="ACK79395.1"/>
    </source>
</evidence>
<protein>
    <recommendedName>
        <fullName evidence="3">OmpR/PhoB-type domain-containing protein</fullName>
    </recommendedName>
</protein>
<keyword evidence="2" id="KW-1185">Reference proteome</keyword>
<dbReference type="PaxDb" id="243159-AFE_2293"/>
<sequence>MRKILESAGAKGWLENVPRFGYRFSPPENVQVVTKKSLH</sequence>
<organism evidence="1 2">
    <name type="scientific">Acidithiobacillus ferrooxidans (strain ATCC 23270 / DSM 14882 / CIP 104768 / NCIMB 8455)</name>
    <name type="common">Ferrobacillus ferrooxidans (strain ATCC 23270)</name>
    <dbReference type="NCBI Taxonomy" id="243159"/>
    <lineage>
        <taxon>Bacteria</taxon>
        <taxon>Pseudomonadati</taxon>
        <taxon>Pseudomonadota</taxon>
        <taxon>Acidithiobacillia</taxon>
        <taxon>Acidithiobacillales</taxon>
        <taxon>Acidithiobacillaceae</taxon>
        <taxon>Acidithiobacillus</taxon>
    </lineage>
</organism>
<dbReference type="HOGENOM" id="CLU_3303176_0_0_6"/>
<name>B7J665_ACIF2</name>
<dbReference type="Proteomes" id="UP000001362">
    <property type="component" value="Chromosome"/>
</dbReference>
<dbReference type="AlphaFoldDB" id="B7J665"/>
<reference evidence="1 2" key="1">
    <citation type="journal article" date="2008" name="BMC Genomics">
        <title>Acidithiobacillus ferrooxidans metabolism: from genome sequence to industrial applications.</title>
        <authorList>
            <person name="Valdes J."/>
            <person name="Pedroso I."/>
            <person name="Quatrini R."/>
            <person name="Dodson R.J."/>
            <person name="Tettelin H."/>
            <person name="Blake R.II."/>
            <person name="Eisen J.A."/>
            <person name="Holmes D.S."/>
        </authorList>
    </citation>
    <scope>NUCLEOTIDE SEQUENCE [LARGE SCALE GENOMIC DNA]</scope>
    <source>
        <strain evidence="2">ATCC 23270 / DSM 14882 / CIP 104768 / NCIMB 8455</strain>
    </source>
</reference>
<accession>B7J665</accession>